<keyword evidence="2" id="KW-0597">Phosphoprotein</keyword>
<evidence type="ECO:0000259" key="3">
    <source>
        <dbReference type="PROSITE" id="PS50075"/>
    </source>
</evidence>
<accession>A0A166HW21</accession>
<dbReference type="InterPro" id="IPR009081">
    <property type="entry name" value="PP-bd_ACP"/>
</dbReference>
<dbReference type="Proteomes" id="UP000076798">
    <property type="component" value="Unassembled WGS sequence"/>
</dbReference>
<keyword evidence="5" id="KW-1185">Reference proteome</keyword>
<dbReference type="Gene3D" id="3.40.50.720">
    <property type="entry name" value="NAD(P)-binding Rossmann-like Domain"/>
    <property type="match status" value="1"/>
</dbReference>
<dbReference type="SUPFAM" id="SSF51735">
    <property type="entry name" value="NAD(P)-binding Rossmann-fold domains"/>
    <property type="match status" value="1"/>
</dbReference>
<dbReference type="InterPro" id="IPR020845">
    <property type="entry name" value="AMP-binding_CS"/>
</dbReference>
<name>A0A166HW21_9AGAM</name>
<dbReference type="STRING" id="1314776.A0A166HW21"/>
<feature type="domain" description="Carrier" evidence="3">
    <location>
        <begin position="445"/>
        <end position="526"/>
    </location>
</feature>
<dbReference type="InterPro" id="IPR051414">
    <property type="entry name" value="Adenylate-forming_Reductase"/>
</dbReference>
<dbReference type="Gene3D" id="3.40.50.12780">
    <property type="entry name" value="N-terminal domain of ligase-like"/>
    <property type="match status" value="1"/>
</dbReference>
<dbReference type="InterPro" id="IPR013120">
    <property type="entry name" value="FAR_NAD-bd"/>
</dbReference>
<evidence type="ECO:0000313" key="5">
    <source>
        <dbReference type="Proteomes" id="UP000076798"/>
    </source>
</evidence>
<evidence type="ECO:0000256" key="1">
    <source>
        <dbReference type="ARBA" id="ARBA00022450"/>
    </source>
</evidence>
<evidence type="ECO:0000313" key="4">
    <source>
        <dbReference type="EMBL" id="KZT43137.1"/>
    </source>
</evidence>
<dbReference type="InterPro" id="IPR036736">
    <property type="entry name" value="ACP-like_sf"/>
</dbReference>
<dbReference type="Pfam" id="PF23562">
    <property type="entry name" value="AMP-binding_C_3"/>
    <property type="match status" value="1"/>
</dbReference>
<dbReference type="Pfam" id="PF00501">
    <property type="entry name" value="AMP-binding"/>
    <property type="match status" value="1"/>
</dbReference>
<reference evidence="4 5" key="1">
    <citation type="journal article" date="2016" name="Mol. Biol. Evol.">
        <title>Comparative Genomics of Early-Diverging Mushroom-Forming Fungi Provides Insights into the Origins of Lignocellulose Decay Capabilities.</title>
        <authorList>
            <person name="Nagy L.G."/>
            <person name="Riley R."/>
            <person name="Tritt A."/>
            <person name="Adam C."/>
            <person name="Daum C."/>
            <person name="Floudas D."/>
            <person name="Sun H."/>
            <person name="Yadav J.S."/>
            <person name="Pangilinan J."/>
            <person name="Larsson K.H."/>
            <person name="Matsuura K."/>
            <person name="Barry K."/>
            <person name="Labutti K."/>
            <person name="Kuo R."/>
            <person name="Ohm R.A."/>
            <person name="Bhattacharya S.S."/>
            <person name="Shirouzu T."/>
            <person name="Yoshinaga Y."/>
            <person name="Martin F.M."/>
            <person name="Grigoriev I.V."/>
            <person name="Hibbett D.S."/>
        </authorList>
    </citation>
    <scope>NUCLEOTIDE SEQUENCE [LARGE SCALE GENOMIC DNA]</scope>
    <source>
        <strain evidence="4 5">HHB10207 ss-3</strain>
    </source>
</reference>
<dbReference type="SUPFAM" id="SSF56801">
    <property type="entry name" value="Acetyl-CoA synthetase-like"/>
    <property type="match status" value="1"/>
</dbReference>
<dbReference type="PANTHER" id="PTHR43439">
    <property type="entry name" value="PHENYLACETATE-COENZYME A LIGASE"/>
    <property type="match status" value="1"/>
</dbReference>
<dbReference type="InterPro" id="IPR036291">
    <property type="entry name" value="NAD(P)-bd_dom_sf"/>
</dbReference>
<keyword evidence="1" id="KW-0596">Phosphopantetheine</keyword>
<dbReference type="Gene3D" id="1.10.1200.10">
    <property type="entry name" value="ACP-like"/>
    <property type="match status" value="1"/>
</dbReference>
<dbReference type="EMBL" id="KV428009">
    <property type="protein sequence ID" value="KZT43137.1"/>
    <property type="molecule type" value="Genomic_DNA"/>
</dbReference>
<protein>
    <recommendedName>
        <fullName evidence="3">Carrier domain-containing protein</fullName>
    </recommendedName>
</protein>
<organism evidence="4 5">
    <name type="scientific">Sistotremastrum suecicum HHB10207 ss-3</name>
    <dbReference type="NCBI Taxonomy" id="1314776"/>
    <lineage>
        <taxon>Eukaryota</taxon>
        <taxon>Fungi</taxon>
        <taxon>Dikarya</taxon>
        <taxon>Basidiomycota</taxon>
        <taxon>Agaricomycotina</taxon>
        <taxon>Agaricomycetes</taxon>
        <taxon>Sistotremastrales</taxon>
        <taxon>Sistotremastraceae</taxon>
        <taxon>Sistotremastrum</taxon>
    </lineage>
</organism>
<gene>
    <name evidence="4" type="ORF">SISSUDRAFT_1040580</name>
</gene>
<dbReference type="Pfam" id="PF00550">
    <property type="entry name" value="PP-binding"/>
    <property type="match status" value="1"/>
</dbReference>
<sequence>MMISLKNSHSAIDALVETSKSECILIDQSSRVLLEGCTFTVPIIEFHDISTLNANELPPQRVLNPHELNEELNIPALFLHTSGSTGHPKIIPWTHRFFSQAVRRYKQDAPGFEGRLLYALGPIYHTLGALFDVVGPPVLGCPILLVHSSQPLTGESFLRYLKPFSEVIVIAIPSILEEVAQAGQGAMKFLASKTKVVFYGGAGLHPLAGDTLTANGVRVTMGYGSTELNIASKLIIPDQIPTNGEWRYLSWKDGYKISMMSVGFESGAKELVIEPADDAPAVLNHTNPTGFQTRDVWIEHPQKLGWWRHVGRIDDITLLSNGEKTNNKQIENILLSDPNIEHVIVFGQGKIQNGILLNPGRGVADPVSYLEQIWPSIEGLNKEIPKHSRVVRELVVVANPSRPFVKTDKGTVRVAETLALYQEDIERAYRTLEEDRPPRWTLPASCNLESIQEFLHCVLEEVLGRSIAKSDDFFEQGMDSLLAAQARAALLPFIHHSPLPTLDIPRNIIYAFPSIESLTKYLVTSLTLSSHEDQNSEREKINDTIIRYSDHFVRRVSAPAPTLPDGLFVAVTGTTGSVGSFLLAQLLKHPLVQIVYCLNRPSYKPSVQRQDDAFEERGLDSRLLEENGNRVKFVDVDLSDRHLGLSGTVYDELRANITHIIHSAWQLNFNMVLQSFEKVHVAGVRHLIDLALSSPRDICPRLIFLSSVAAVSRYCEAEKVPEVPLADLSLPKTGYGFSKFVAERIVANAVEAAGLNGTVIRIGQISGGTVGTGAWNPLEHIPILLKSSAEIKMLPDDLPDPRWIPADVTARAILSLSFHDSAQALEYYHVDNPDVTPWRDISEALAARMDDTIRPVSMKDWLEEVRTRSQCSNLETDKVPAARLLNFFEDEISAPALDVSKSLTVAPELRFGSIERPLIEKYLEYIGL</sequence>
<dbReference type="InterPro" id="IPR000873">
    <property type="entry name" value="AMP-dep_synth/lig_dom"/>
</dbReference>
<evidence type="ECO:0000256" key="2">
    <source>
        <dbReference type="ARBA" id="ARBA00022553"/>
    </source>
</evidence>
<dbReference type="OrthoDB" id="429813at2759"/>
<dbReference type="SUPFAM" id="SSF47336">
    <property type="entry name" value="ACP-like"/>
    <property type="match status" value="1"/>
</dbReference>
<proteinExistence type="predicted"/>
<dbReference type="PANTHER" id="PTHR43439:SF2">
    <property type="entry name" value="ENZYME, PUTATIVE (JCVI)-RELATED"/>
    <property type="match status" value="1"/>
</dbReference>
<dbReference type="AlphaFoldDB" id="A0A166HW21"/>
<dbReference type="Pfam" id="PF07993">
    <property type="entry name" value="NAD_binding_4"/>
    <property type="match status" value="1"/>
</dbReference>
<dbReference type="PROSITE" id="PS00455">
    <property type="entry name" value="AMP_BINDING"/>
    <property type="match status" value="1"/>
</dbReference>
<dbReference type="PROSITE" id="PS50075">
    <property type="entry name" value="CARRIER"/>
    <property type="match status" value="1"/>
</dbReference>
<dbReference type="InterPro" id="IPR042099">
    <property type="entry name" value="ANL_N_sf"/>
</dbReference>